<dbReference type="CDD" id="cd16320">
    <property type="entry name" value="MraZ_N"/>
    <property type="match status" value="1"/>
</dbReference>
<dbReference type="InterPro" id="IPR035644">
    <property type="entry name" value="MraZ_C"/>
</dbReference>
<keyword evidence="2 7" id="KW-0963">Cytoplasm</keyword>
<dbReference type="InterPro" id="IPR038619">
    <property type="entry name" value="MraZ_sf"/>
</dbReference>
<dbReference type="InterPro" id="IPR003444">
    <property type="entry name" value="MraZ"/>
</dbReference>
<organism evidence="9 10">
    <name type="scientific">Cognatiyoonia sediminum</name>
    <dbReference type="NCBI Taxonomy" id="1508389"/>
    <lineage>
        <taxon>Bacteria</taxon>
        <taxon>Pseudomonadati</taxon>
        <taxon>Pseudomonadota</taxon>
        <taxon>Alphaproteobacteria</taxon>
        <taxon>Rhodobacterales</taxon>
        <taxon>Paracoccaceae</taxon>
        <taxon>Cognatiyoonia</taxon>
    </lineage>
</organism>
<name>A0A1M5L8N3_9RHOB</name>
<dbReference type="GO" id="GO:0005737">
    <property type="term" value="C:cytoplasm"/>
    <property type="evidence" value="ECO:0007669"/>
    <property type="project" value="UniProtKB-UniRule"/>
</dbReference>
<sequence length="164" mass="18460">MTLGFTGEYTQKVDGKGRMSVPADFRRVLEAGDPEWTTGLQAGLYLLYGDHLKETLHAYTVEEFRKTMADINAMPKGDPNKRALSHLIIGQSMRLDVDKDGRVVMPLKQREKLGIKDGELFFRGMGDHFEVWKAETFHATIGASLQDWLSDKPDDFDPLSLLGT</sequence>
<dbReference type="InterPro" id="IPR007159">
    <property type="entry name" value="SpoVT-AbrB_dom"/>
</dbReference>
<gene>
    <name evidence="7" type="primary">mraZ</name>
    <name evidence="9" type="ORF">SAMN05444003_0164</name>
</gene>
<dbReference type="Pfam" id="PF02381">
    <property type="entry name" value="MraZ"/>
    <property type="match status" value="2"/>
</dbReference>
<evidence type="ECO:0000259" key="8">
    <source>
        <dbReference type="PROSITE" id="PS51740"/>
    </source>
</evidence>
<dbReference type="AlphaFoldDB" id="A0A1M5L8N3"/>
<comment type="subunit">
    <text evidence="7">Forms oligomers.</text>
</comment>
<dbReference type="Gene3D" id="3.40.1550.20">
    <property type="entry name" value="Transcriptional regulator MraZ domain"/>
    <property type="match status" value="1"/>
</dbReference>
<dbReference type="GO" id="GO:2000143">
    <property type="term" value="P:negative regulation of DNA-templated transcription initiation"/>
    <property type="evidence" value="ECO:0007669"/>
    <property type="project" value="TreeGrafter"/>
</dbReference>
<dbReference type="PANTHER" id="PTHR34701:SF1">
    <property type="entry name" value="TRANSCRIPTIONAL REGULATOR MRAZ"/>
    <property type="match status" value="1"/>
</dbReference>
<dbReference type="GO" id="GO:0009295">
    <property type="term" value="C:nucleoid"/>
    <property type="evidence" value="ECO:0007669"/>
    <property type="project" value="UniProtKB-SubCell"/>
</dbReference>
<dbReference type="OrthoDB" id="9807753at2"/>
<dbReference type="InterPro" id="IPR037914">
    <property type="entry name" value="SpoVT-AbrB_sf"/>
</dbReference>
<evidence type="ECO:0000256" key="6">
    <source>
        <dbReference type="ARBA" id="ARBA00023163"/>
    </source>
</evidence>
<dbReference type="GO" id="GO:0003700">
    <property type="term" value="F:DNA-binding transcription factor activity"/>
    <property type="evidence" value="ECO:0007669"/>
    <property type="project" value="UniProtKB-UniRule"/>
</dbReference>
<dbReference type="Proteomes" id="UP000184074">
    <property type="component" value="Unassembled WGS sequence"/>
</dbReference>
<comment type="subcellular location">
    <subcellularLocation>
        <location evidence="7">Cytoplasm</location>
        <location evidence="7">Nucleoid</location>
    </subcellularLocation>
</comment>
<evidence type="ECO:0000256" key="5">
    <source>
        <dbReference type="ARBA" id="ARBA00023125"/>
    </source>
</evidence>
<keyword evidence="5 7" id="KW-0238">DNA-binding</keyword>
<reference evidence="9 10" key="1">
    <citation type="submission" date="2016-11" db="EMBL/GenBank/DDBJ databases">
        <authorList>
            <person name="Jaros S."/>
            <person name="Januszkiewicz K."/>
            <person name="Wedrychowicz H."/>
        </authorList>
    </citation>
    <scope>NUCLEOTIDE SEQUENCE [LARGE SCALE GENOMIC DNA]</scope>
    <source>
        <strain evidence="9 10">DSM 28715</strain>
    </source>
</reference>
<dbReference type="GO" id="GO:0000976">
    <property type="term" value="F:transcription cis-regulatory region binding"/>
    <property type="evidence" value="ECO:0007669"/>
    <property type="project" value="TreeGrafter"/>
</dbReference>
<dbReference type="EMBL" id="FQXB01000001">
    <property type="protein sequence ID" value="SHG61371.1"/>
    <property type="molecule type" value="Genomic_DNA"/>
</dbReference>
<keyword evidence="3" id="KW-0677">Repeat</keyword>
<keyword evidence="6 7" id="KW-0804">Transcription</keyword>
<protein>
    <recommendedName>
        <fullName evidence="1 7">Transcriptional regulator MraZ</fullName>
    </recommendedName>
</protein>
<evidence type="ECO:0000256" key="3">
    <source>
        <dbReference type="ARBA" id="ARBA00022737"/>
    </source>
</evidence>
<comment type="similarity">
    <text evidence="7">Belongs to the MraZ family.</text>
</comment>
<dbReference type="PANTHER" id="PTHR34701">
    <property type="entry name" value="TRANSCRIPTIONAL REGULATOR MRAZ"/>
    <property type="match status" value="1"/>
</dbReference>
<dbReference type="CDD" id="cd16321">
    <property type="entry name" value="MraZ_C"/>
    <property type="match status" value="1"/>
</dbReference>
<keyword evidence="10" id="KW-1185">Reference proteome</keyword>
<feature type="domain" description="SpoVT-AbrB" evidence="8">
    <location>
        <begin position="8"/>
        <end position="51"/>
    </location>
</feature>
<dbReference type="InterPro" id="IPR035642">
    <property type="entry name" value="MraZ_N"/>
</dbReference>
<dbReference type="SUPFAM" id="SSF89447">
    <property type="entry name" value="AbrB/MazE/MraZ-like"/>
    <property type="match status" value="1"/>
</dbReference>
<evidence type="ECO:0000256" key="7">
    <source>
        <dbReference type="HAMAP-Rule" id="MF_01008"/>
    </source>
</evidence>
<proteinExistence type="inferred from homology"/>
<evidence type="ECO:0000256" key="2">
    <source>
        <dbReference type="ARBA" id="ARBA00022490"/>
    </source>
</evidence>
<accession>A0A1M5L8N3</accession>
<keyword evidence="4 7" id="KW-0805">Transcription regulation</keyword>
<dbReference type="STRING" id="1508389.SAMN05444003_0164"/>
<evidence type="ECO:0000313" key="10">
    <source>
        <dbReference type="Proteomes" id="UP000184074"/>
    </source>
</evidence>
<evidence type="ECO:0000313" key="9">
    <source>
        <dbReference type="EMBL" id="SHG61371.1"/>
    </source>
</evidence>
<dbReference type="RefSeq" id="WP_072898528.1">
    <property type="nucleotide sequence ID" value="NZ_FQXB01000001.1"/>
</dbReference>
<dbReference type="PROSITE" id="PS51740">
    <property type="entry name" value="SPOVT_ABRB"/>
    <property type="match status" value="2"/>
</dbReference>
<evidence type="ECO:0000256" key="4">
    <source>
        <dbReference type="ARBA" id="ARBA00023015"/>
    </source>
</evidence>
<dbReference type="InterPro" id="IPR020603">
    <property type="entry name" value="MraZ_dom"/>
</dbReference>
<dbReference type="HAMAP" id="MF_01008">
    <property type="entry name" value="MraZ"/>
    <property type="match status" value="1"/>
</dbReference>
<evidence type="ECO:0000256" key="1">
    <source>
        <dbReference type="ARBA" id="ARBA00013860"/>
    </source>
</evidence>
<feature type="domain" description="SpoVT-AbrB" evidence="8">
    <location>
        <begin position="92"/>
        <end position="136"/>
    </location>
</feature>